<dbReference type="GO" id="GO:0000329">
    <property type="term" value="C:fungal-type vacuole membrane"/>
    <property type="evidence" value="ECO:0007669"/>
    <property type="project" value="InterPro"/>
</dbReference>
<dbReference type="OrthoDB" id="10039566at2759"/>
<dbReference type="Proteomes" id="UP000663671">
    <property type="component" value="Chromosome 1"/>
</dbReference>
<name>A0A8A1MG62_AJECA</name>
<dbReference type="PANTHER" id="PTHR35895:SF2">
    <property type="match status" value="1"/>
</dbReference>
<gene>
    <name evidence="2" type="ORF">I7I51_01960</name>
</gene>
<keyword evidence="1" id="KW-0812">Transmembrane</keyword>
<keyword evidence="1" id="KW-1133">Transmembrane helix</keyword>
<feature type="transmembrane region" description="Helical" evidence="1">
    <location>
        <begin position="38"/>
        <end position="59"/>
    </location>
</feature>
<protein>
    <recommendedName>
        <fullName evidence="4">Transmembrane protein</fullName>
    </recommendedName>
</protein>
<evidence type="ECO:0000313" key="3">
    <source>
        <dbReference type="Proteomes" id="UP000663671"/>
    </source>
</evidence>
<proteinExistence type="predicted"/>
<reference evidence="2" key="1">
    <citation type="submission" date="2021-01" db="EMBL/GenBank/DDBJ databases">
        <title>Chromosome-level genome assembly of a human fungal pathogen reveals clustering of transcriptionally co-regulated genes.</title>
        <authorList>
            <person name="Voorhies M."/>
            <person name="Cohen S."/>
            <person name="Shea T.P."/>
            <person name="Petrus S."/>
            <person name="Munoz J.F."/>
            <person name="Poplawski S."/>
            <person name="Goldman W.E."/>
            <person name="Michael T."/>
            <person name="Cuomo C.A."/>
            <person name="Sil A."/>
            <person name="Beyhan S."/>
        </authorList>
    </citation>
    <scope>NUCLEOTIDE SEQUENCE</scope>
    <source>
        <strain evidence="2">WU24</strain>
    </source>
</reference>
<evidence type="ECO:0008006" key="4">
    <source>
        <dbReference type="Google" id="ProtNLM"/>
    </source>
</evidence>
<accession>A0A8A1MG62</accession>
<sequence>MVLATPSCIARFGALSSSAIVLGLGATFIQNRASSTEFLIYIEVLSALTVVGSMVPPYPNFAYDLVWTLAWSLAAVFALVIQGGIRIVDAKFDIRSLKNRLTPIPDYNVTLTNPTNDNISFKISTNIRVPDSLKISVDPMHADFFIQDRMSFTIPVVTVDLPKMSFRSNERIEIENETLKLGNMNEFARLAEQVAYQPAFRMVGRARAKICIPPIQAIWVDINGTVELPARIVMVNPTPIYLTLVGRVIVALNEIVPGNNTLLVKGNLDSGTIQKNIIAILKTELPYLKQGLLMASAVVESMVSQGQRLSYWENSFQSIKMSATTPVKPLFSSVIGNHFESSEPAPVELPDTGGVGGDIIASLADKVLKTMNNGLSVGEHLNLWNGRGELPNQLTEVFLLKFPTAMMATLRHIAQQPAAYRSDSVPAIPGAFGFLSRVVTREEVRKEKGTSYTWQSQLMDTIVHQFPPSSRSANAVLIGGEREPPSDVSASLQPLEGTEVEEQTLSSRQQHPCMRRCGPIAGRTTIAVGCIRDYYFPRTTRIEYRWVDGSSKTPWSWHIIRDSGCSLSFPMSTANFGYFHLDSLIWTTGFWASFGEGTFAKLHDAGEGGFLDPVLERREALTSN</sequence>
<evidence type="ECO:0000256" key="1">
    <source>
        <dbReference type="SAM" id="Phobius"/>
    </source>
</evidence>
<feature type="transmembrane region" description="Helical" evidence="1">
    <location>
        <begin position="12"/>
        <end position="29"/>
    </location>
</feature>
<feature type="transmembrane region" description="Helical" evidence="1">
    <location>
        <begin position="65"/>
        <end position="88"/>
    </location>
</feature>
<dbReference type="VEuPathDB" id="FungiDB:I7I51_01960"/>
<keyword evidence="1" id="KW-0472">Membrane</keyword>
<organism evidence="2 3">
    <name type="scientific">Ajellomyces capsulatus</name>
    <name type="common">Darling's disease fungus</name>
    <name type="synonym">Histoplasma capsulatum</name>
    <dbReference type="NCBI Taxonomy" id="5037"/>
    <lineage>
        <taxon>Eukaryota</taxon>
        <taxon>Fungi</taxon>
        <taxon>Dikarya</taxon>
        <taxon>Ascomycota</taxon>
        <taxon>Pezizomycotina</taxon>
        <taxon>Eurotiomycetes</taxon>
        <taxon>Eurotiomycetidae</taxon>
        <taxon>Onygenales</taxon>
        <taxon>Ajellomycetaceae</taxon>
        <taxon>Histoplasma</taxon>
    </lineage>
</organism>
<dbReference type="PANTHER" id="PTHR35895">
    <property type="entry name" value="CHROMOSOME 16, WHOLE GENOME SHOTGUN SEQUENCE"/>
    <property type="match status" value="1"/>
</dbReference>
<dbReference type="InterPro" id="IPR046368">
    <property type="entry name" value="Tag1"/>
</dbReference>
<dbReference type="EMBL" id="CP069114">
    <property type="protein sequence ID" value="QSS64885.1"/>
    <property type="molecule type" value="Genomic_DNA"/>
</dbReference>
<evidence type="ECO:0000313" key="2">
    <source>
        <dbReference type="EMBL" id="QSS64885.1"/>
    </source>
</evidence>
<dbReference type="AlphaFoldDB" id="A0A8A1MG62"/>